<dbReference type="Gene3D" id="3.20.20.150">
    <property type="entry name" value="Divalent-metal-dependent TIM barrel enzymes"/>
    <property type="match status" value="1"/>
</dbReference>
<dbReference type="EMBL" id="RZTZ01000004">
    <property type="protein sequence ID" value="RVT62579.1"/>
    <property type="molecule type" value="Genomic_DNA"/>
</dbReference>
<comment type="caution">
    <text evidence="2">The sequence shown here is derived from an EMBL/GenBank/DDBJ whole genome shotgun (WGS) entry which is preliminary data.</text>
</comment>
<dbReference type="Proteomes" id="UP000288024">
    <property type="component" value="Unassembled WGS sequence"/>
</dbReference>
<organism evidence="2 3">
    <name type="scientific">Niallia taxi</name>
    <dbReference type="NCBI Taxonomy" id="2499688"/>
    <lineage>
        <taxon>Bacteria</taxon>
        <taxon>Bacillati</taxon>
        <taxon>Bacillota</taxon>
        <taxon>Bacilli</taxon>
        <taxon>Bacillales</taxon>
        <taxon>Bacillaceae</taxon>
        <taxon>Niallia</taxon>
    </lineage>
</organism>
<protein>
    <submittedName>
        <fullName evidence="2">Sugar phosphate isomerase/epimerase</fullName>
    </submittedName>
</protein>
<dbReference type="InterPro" id="IPR013022">
    <property type="entry name" value="Xyl_isomerase-like_TIM-brl"/>
</dbReference>
<evidence type="ECO:0000313" key="3">
    <source>
        <dbReference type="Proteomes" id="UP000288024"/>
    </source>
</evidence>
<dbReference type="RefSeq" id="WP_127738530.1">
    <property type="nucleotide sequence ID" value="NZ_JBANBT010000092.1"/>
</dbReference>
<dbReference type="SUPFAM" id="SSF51658">
    <property type="entry name" value="Xylose isomerase-like"/>
    <property type="match status" value="1"/>
</dbReference>
<proteinExistence type="predicted"/>
<dbReference type="AlphaFoldDB" id="A0A3S2UFH0"/>
<evidence type="ECO:0000313" key="2">
    <source>
        <dbReference type="EMBL" id="RVT62579.1"/>
    </source>
</evidence>
<dbReference type="InterPro" id="IPR050312">
    <property type="entry name" value="IolE/XylAMocC-like"/>
</dbReference>
<dbReference type="Pfam" id="PF01261">
    <property type="entry name" value="AP_endonuc_2"/>
    <property type="match status" value="1"/>
</dbReference>
<keyword evidence="3" id="KW-1185">Reference proteome</keyword>
<sequence>MIKYSYNTLVYAGEDIETSIARLAKYGYNGVEFVGEPEQLDADRIKGLLEKYNIEASTICAIYNAERDLVSSKENIRRNAVEYLKSCVDFASKIGAKGISLTPTACMKIYGEADYETELKWAEEGIREAGIYAGEHGVRLTVEAWNRYENYLINRLDQSLELVNRVNLPSVGVMGDTYHMNIEEVDIADTIRMVGDKLYHLHIADSNRAAPGRGHIDFEPIAQALHDINYSGYLTMELLPPFADPFNGTRCEEFYDQYTEESIVFLKKLFKEER</sequence>
<keyword evidence="2" id="KW-0413">Isomerase</keyword>
<reference evidence="2 3" key="1">
    <citation type="submission" date="2019-01" db="EMBL/GenBank/DDBJ databases">
        <title>Bacillus sp. M5HDSG1-1, whole genome shotgun sequence.</title>
        <authorList>
            <person name="Tuo L."/>
        </authorList>
    </citation>
    <scope>NUCLEOTIDE SEQUENCE [LARGE SCALE GENOMIC DNA]</scope>
    <source>
        <strain evidence="2 3">M5HDSG1-1</strain>
    </source>
</reference>
<evidence type="ECO:0000259" key="1">
    <source>
        <dbReference type="Pfam" id="PF01261"/>
    </source>
</evidence>
<dbReference type="PANTHER" id="PTHR12110:SF21">
    <property type="entry name" value="XYLOSE ISOMERASE-LIKE TIM BARREL DOMAIN-CONTAINING PROTEIN"/>
    <property type="match status" value="1"/>
</dbReference>
<accession>A0A3S2UFH0</accession>
<feature type="domain" description="Xylose isomerase-like TIM barrel" evidence="1">
    <location>
        <begin position="21"/>
        <end position="238"/>
    </location>
</feature>
<gene>
    <name evidence="2" type="ORF">EM808_12410</name>
</gene>
<dbReference type="GO" id="GO:0016853">
    <property type="term" value="F:isomerase activity"/>
    <property type="evidence" value="ECO:0007669"/>
    <property type="project" value="UniProtKB-KW"/>
</dbReference>
<name>A0A3S2UFH0_9BACI</name>
<dbReference type="PANTHER" id="PTHR12110">
    <property type="entry name" value="HYDROXYPYRUVATE ISOMERASE"/>
    <property type="match status" value="1"/>
</dbReference>
<dbReference type="InterPro" id="IPR036237">
    <property type="entry name" value="Xyl_isomerase-like_sf"/>
</dbReference>